<evidence type="ECO:0000313" key="2">
    <source>
        <dbReference type="Proteomes" id="UP000789390"/>
    </source>
</evidence>
<comment type="caution">
    <text evidence="1">The sequence shown here is derived from an EMBL/GenBank/DDBJ whole genome shotgun (WGS) entry which is preliminary data.</text>
</comment>
<dbReference type="InterPro" id="IPR027417">
    <property type="entry name" value="P-loop_NTPase"/>
</dbReference>
<evidence type="ECO:0008006" key="3">
    <source>
        <dbReference type="Google" id="ProtNLM"/>
    </source>
</evidence>
<dbReference type="EMBL" id="CAKKLH010000006">
    <property type="protein sequence ID" value="CAH0098698.1"/>
    <property type="molecule type" value="Genomic_DNA"/>
</dbReference>
<accession>A0A8J2R7Z3</accession>
<proteinExistence type="predicted"/>
<keyword evidence="2" id="KW-1185">Reference proteome</keyword>
<dbReference type="Gene3D" id="3.40.50.300">
    <property type="entry name" value="P-loop containing nucleotide triphosphate hydrolases"/>
    <property type="match status" value="1"/>
</dbReference>
<reference evidence="1" key="1">
    <citation type="submission" date="2021-11" db="EMBL/GenBank/DDBJ databases">
        <authorList>
            <person name="Schell T."/>
        </authorList>
    </citation>
    <scope>NUCLEOTIDE SEQUENCE</scope>
    <source>
        <strain evidence="1">M5</strain>
    </source>
</reference>
<organism evidence="1 2">
    <name type="scientific">Daphnia galeata</name>
    <dbReference type="NCBI Taxonomy" id="27404"/>
    <lineage>
        <taxon>Eukaryota</taxon>
        <taxon>Metazoa</taxon>
        <taxon>Ecdysozoa</taxon>
        <taxon>Arthropoda</taxon>
        <taxon>Crustacea</taxon>
        <taxon>Branchiopoda</taxon>
        <taxon>Diplostraca</taxon>
        <taxon>Cladocera</taxon>
        <taxon>Anomopoda</taxon>
        <taxon>Daphniidae</taxon>
        <taxon>Daphnia</taxon>
    </lineage>
</organism>
<gene>
    <name evidence="1" type="ORF">DGAL_LOCUS793</name>
</gene>
<evidence type="ECO:0000313" key="1">
    <source>
        <dbReference type="EMBL" id="CAH0098698.1"/>
    </source>
</evidence>
<dbReference type="Proteomes" id="UP000789390">
    <property type="component" value="Unassembled WGS sequence"/>
</dbReference>
<dbReference type="AlphaFoldDB" id="A0A8J2R7Z3"/>
<protein>
    <recommendedName>
        <fullName evidence="3">G domain-containing protein</fullName>
    </recommendedName>
</protein>
<sequence>MDYWLNPILSLFLEIEELCTEIHFRLNKSIFCTFNFVSIGLVRVAEEVGLNLLAPRKKITVILIGNHSAGKSSFINWYIEEHEQRTGVAIETQGFTFVTSGRKRESLTVNTMLMLYKIQKVLIN</sequence>
<dbReference type="OrthoDB" id="1716625at2759"/>
<name>A0A8J2R7Z3_9CRUS</name>
<dbReference type="SUPFAM" id="SSF52540">
    <property type="entry name" value="P-loop containing nucleoside triphosphate hydrolases"/>
    <property type="match status" value="1"/>
</dbReference>